<proteinExistence type="predicted"/>
<reference evidence="1" key="1">
    <citation type="submission" date="2016-10" db="EMBL/GenBank/DDBJ databases">
        <authorList>
            <person name="de Groot N.N."/>
        </authorList>
    </citation>
    <scope>NUCLEOTIDE SEQUENCE</scope>
</reference>
<name>A0A1W1D0Q6_9ZZZZ</name>
<dbReference type="AlphaFoldDB" id="A0A1W1D0Q6"/>
<organism evidence="1">
    <name type="scientific">hydrothermal vent metagenome</name>
    <dbReference type="NCBI Taxonomy" id="652676"/>
    <lineage>
        <taxon>unclassified sequences</taxon>
        <taxon>metagenomes</taxon>
        <taxon>ecological metagenomes</taxon>
    </lineage>
</organism>
<accession>A0A1W1D0Q6</accession>
<dbReference type="EMBL" id="FPHM01000258">
    <property type="protein sequence ID" value="SFV71507.1"/>
    <property type="molecule type" value="Genomic_DNA"/>
</dbReference>
<gene>
    <name evidence="1" type="ORF">MNB_SV-13-1474</name>
</gene>
<protein>
    <submittedName>
        <fullName evidence="1">Uncharacterized protein</fullName>
    </submittedName>
</protein>
<evidence type="ECO:0000313" key="1">
    <source>
        <dbReference type="EMBL" id="SFV71507.1"/>
    </source>
</evidence>
<sequence>MSTLDSKEKECIESLLDCVLDMDVHSDKKIVLSSYEAIFKESPYNFPHKNFDKLSELLQWLDNDK</sequence>